<accession>A0A7Y9IUJ8</accession>
<dbReference type="PANTHER" id="PTHR22946:SF5">
    <property type="entry name" value="PEPTIDASE S9 PROLYL OLIGOPEPTIDASE CATALYTIC DOMAIN-CONTAINING PROTEIN"/>
    <property type="match status" value="1"/>
</dbReference>
<dbReference type="RefSeq" id="WP_179586987.1">
    <property type="nucleotide sequence ID" value="NZ_JACBYR010000001.1"/>
</dbReference>
<reference evidence="3 4" key="1">
    <citation type="submission" date="2020-07" db="EMBL/GenBank/DDBJ databases">
        <title>Genomic Encyclopedia of Type Strains, Phase IV (KMG-V): Genome sequencing to study the core and pangenomes of soil and plant-associated prokaryotes.</title>
        <authorList>
            <person name="Whitman W."/>
        </authorList>
    </citation>
    <scope>NUCLEOTIDE SEQUENCE [LARGE SCALE GENOMIC DNA]</scope>
    <source>
        <strain evidence="3 4">SAS40</strain>
    </source>
</reference>
<dbReference type="Pfam" id="PF00326">
    <property type="entry name" value="Peptidase_S9"/>
    <property type="match status" value="1"/>
</dbReference>
<feature type="domain" description="Peptidase S9 prolyl oligopeptidase catalytic" evidence="2">
    <location>
        <begin position="51"/>
        <end position="239"/>
    </location>
</feature>
<evidence type="ECO:0000313" key="3">
    <source>
        <dbReference type="EMBL" id="NYE83382.1"/>
    </source>
</evidence>
<dbReference type="AlphaFoldDB" id="A0A7Y9IUJ8"/>
<dbReference type="GO" id="GO:0006508">
    <property type="term" value="P:proteolysis"/>
    <property type="evidence" value="ECO:0007669"/>
    <property type="project" value="InterPro"/>
</dbReference>
<dbReference type="InterPro" id="IPR029058">
    <property type="entry name" value="AB_hydrolase_fold"/>
</dbReference>
<dbReference type="PANTHER" id="PTHR22946">
    <property type="entry name" value="DIENELACTONE HYDROLASE DOMAIN-CONTAINING PROTEIN-RELATED"/>
    <property type="match status" value="1"/>
</dbReference>
<dbReference type="Proteomes" id="UP000542125">
    <property type="component" value="Unassembled WGS sequence"/>
</dbReference>
<dbReference type="InterPro" id="IPR050261">
    <property type="entry name" value="FrsA_esterase"/>
</dbReference>
<keyword evidence="4" id="KW-1185">Reference proteome</keyword>
<sequence length="259" mass="28571">MAIRNEKVNIPVDHEAIAGTFLAPDSKVPGVLFVHGWGGSQQSDLVRAKGVAGLGCVCLTFDLRGHERTLDQRKTVSRNDNLSDLLAAYDCLVAHPSIDTASIAVVGSSYGGYLSAILTTLRPVKWLALHVPALYRDTEWDVPKRSLDRDDIARYRRSPVSPDENRALSACASFEGDVLIVESEHDDFIPHQTIMNYRAAFIKSHSLTHRILDGADHALTGELSQAAYNDILLKWTTEMFIGARVGNNLHHWTADMGQQ</sequence>
<evidence type="ECO:0000313" key="4">
    <source>
        <dbReference type="Proteomes" id="UP000542125"/>
    </source>
</evidence>
<proteinExistence type="predicted"/>
<gene>
    <name evidence="3" type="ORF">FHW18_002653</name>
</gene>
<dbReference type="EMBL" id="JACBYR010000001">
    <property type="protein sequence ID" value="NYE83382.1"/>
    <property type="molecule type" value="Genomic_DNA"/>
</dbReference>
<dbReference type="InterPro" id="IPR002471">
    <property type="entry name" value="Pept_S9_AS"/>
</dbReference>
<comment type="caution">
    <text evidence="3">The sequence shown here is derived from an EMBL/GenBank/DDBJ whole genome shotgun (WGS) entry which is preliminary data.</text>
</comment>
<dbReference type="Gene3D" id="3.40.50.1820">
    <property type="entry name" value="alpha/beta hydrolase"/>
    <property type="match status" value="1"/>
</dbReference>
<evidence type="ECO:0000259" key="2">
    <source>
        <dbReference type="Pfam" id="PF00326"/>
    </source>
</evidence>
<dbReference type="InterPro" id="IPR001375">
    <property type="entry name" value="Peptidase_S9_cat"/>
</dbReference>
<name>A0A7Y9IUJ8_9BURK</name>
<dbReference type="PROSITE" id="PS00708">
    <property type="entry name" value="PRO_ENDOPEP_SER"/>
    <property type="match status" value="1"/>
</dbReference>
<protein>
    <recommendedName>
        <fullName evidence="2">Peptidase S9 prolyl oligopeptidase catalytic domain-containing protein</fullName>
    </recommendedName>
</protein>
<keyword evidence="1" id="KW-0378">Hydrolase</keyword>
<organism evidence="3 4">
    <name type="scientific">Pigmentiphaga litoralis</name>
    <dbReference type="NCBI Taxonomy" id="516702"/>
    <lineage>
        <taxon>Bacteria</taxon>
        <taxon>Pseudomonadati</taxon>
        <taxon>Pseudomonadota</taxon>
        <taxon>Betaproteobacteria</taxon>
        <taxon>Burkholderiales</taxon>
        <taxon>Alcaligenaceae</taxon>
        <taxon>Pigmentiphaga</taxon>
    </lineage>
</organism>
<evidence type="ECO:0000256" key="1">
    <source>
        <dbReference type="ARBA" id="ARBA00022801"/>
    </source>
</evidence>
<dbReference type="SUPFAM" id="SSF53474">
    <property type="entry name" value="alpha/beta-Hydrolases"/>
    <property type="match status" value="1"/>
</dbReference>
<dbReference type="GO" id="GO:0004252">
    <property type="term" value="F:serine-type endopeptidase activity"/>
    <property type="evidence" value="ECO:0007669"/>
    <property type="project" value="InterPro"/>
</dbReference>